<feature type="modified residue" description="Phosphoserine; by host" evidence="11">
    <location>
        <position position="328"/>
    </location>
</feature>
<keyword evidence="2 11" id="KW-0597">Phosphoprotein</keyword>
<evidence type="ECO:0000256" key="3">
    <source>
        <dbReference type="ARBA" id="ARBA00022765"/>
    </source>
</evidence>
<feature type="compositionally biased region" description="Basic and acidic residues" evidence="13">
    <location>
        <begin position="172"/>
        <end position="193"/>
    </location>
</feature>
<dbReference type="Proteomes" id="UP000125413">
    <property type="component" value="Segment"/>
</dbReference>
<evidence type="ECO:0000256" key="2">
    <source>
        <dbReference type="ARBA" id="ARBA00022553"/>
    </source>
</evidence>
<dbReference type="EMBL" id="EU111742">
    <property type="protein sequence ID" value="ABW87831.1"/>
    <property type="molecule type" value="Genomic_RNA"/>
</dbReference>
<keyword evidence="5 10" id="KW-0694">RNA-binding</keyword>
<evidence type="ECO:0000259" key="15">
    <source>
        <dbReference type="PROSITE" id="PS51929"/>
    </source>
</evidence>
<feature type="region of interest" description="Disordered" evidence="13">
    <location>
        <begin position="143"/>
        <end position="243"/>
    </location>
</feature>
<evidence type="ECO:0000256" key="4">
    <source>
        <dbReference type="ARBA" id="ARBA00022844"/>
    </source>
</evidence>
<dbReference type="SMR" id="B2BW44"/>
<keyword evidence="8" id="KW-0804">Transcription</keyword>
<protein>
    <recommendedName>
        <fullName evidence="10">Nucleoprotein</fullName>
    </recommendedName>
</protein>
<feature type="domain" description="CoV N CTD" evidence="15">
    <location>
        <begin position="209"/>
        <end position="323"/>
    </location>
</feature>
<reference evidence="16 17" key="1">
    <citation type="journal article" date="2008" name="J. Virol.">
        <title>Identification of a novel coronavirus from a beluga whale by using a panviral microarray.</title>
        <authorList>
            <person name="Mihindukulasuriya K.A."/>
            <person name="Wu G."/>
            <person name="St Leger J."/>
            <person name="Nordhausen R.W."/>
            <person name="Wang D."/>
        </authorList>
    </citation>
    <scope>NUCLEOTIDE SEQUENCE [LARGE SCALE GENOMIC DNA]</scope>
    <source>
        <strain evidence="16">SW1</strain>
    </source>
</reference>
<dbReference type="GO" id="GO:0019013">
    <property type="term" value="C:viral nucleocapsid"/>
    <property type="evidence" value="ECO:0007669"/>
    <property type="project" value="UniProtKB-UniRule"/>
</dbReference>
<evidence type="ECO:0000256" key="8">
    <source>
        <dbReference type="ARBA" id="ARBA00023163"/>
    </source>
</evidence>
<dbReference type="GO" id="GO:1990904">
    <property type="term" value="C:ribonucleoprotein complex"/>
    <property type="evidence" value="ECO:0007669"/>
    <property type="project" value="UniProtKB-KW"/>
</dbReference>
<dbReference type="CDD" id="cd21595">
    <property type="entry name" value="CoV_N-CTD"/>
    <property type="match status" value="1"/>
</dbReference>
<dbReference type="PROSITE" id="PS51928">
    <property type="entry name" value="COV_N_NTD"/>
    <property type="match status" value="1"/>
</dbReference>
<dbReference type="InterPro" id="IPR044344">
    <property type="entry name" value="N_prot_C_CoV"/>
</dbReference>
<accession>B2BW44</accession>
<feature type="region of interest" description="Disordered" evidence="13">
    <location>
        <begin position="316"/>
        <end position="379"/>
    </location>
</feature>
<name>B2BW44_BWCOV</name>
<organism evidence="16 17">
    <name type="scientific">Beluga whale coronavirus (strain SW1)</name>
    <name type="common">BwCoV</name>
    <dbReference type="NCBI Taxonomy" id="694015"/>
    <lineage>
        <taxon>Viruses</taxon>
        <taxon>Riboviria</taxon>
        <taxon>Orthornavirae</taxon>
        <taxon>Pisuviricota</taxon>
        <taxon>Pisoniviricetes</taxon>
        <taxon>Nidovirales</taxon>
        <taxon>Cornidovirineae</taxon>
        <taxon>Coronaviridae</taxon>
        <taxon>Orthocoronavirinae</taxon>
        <taxon>Gammacoronavirus</taxon>
        <taxon>Cegacovirus</taxon>
        <taxon>Gammacoronavirus delphinapteri</taxon>
    </lineage>
</organism>
<proteinExistence type="predicted"/>
<feature type="modified residue" description="Phosphoserine; by host" evidence="11">
    <location>
        <position position="127"/>
    </location>
</feature>
<evidence type="ECO:0000256" key="11">
    <source>
        <dbReference type="PIRSR" id="PIRSR003888-1"/>
    </source>
</evidence>
<dbReference type="OrthoDB" id="3036at10239"/>
<keyword evidence="6" id="KW-0805">Transcription regulation</keyword>
<dbReference type="InterPro" id="IPR044345">
    <property type="entry name" value="N_prot_N_CoV"/>
</dbReference>
<feature type="region of interest" description="Disordered" evidence="13">
    <location>
        <begin position="1"/>
        <end position="34"/>
    </location>
</feature>
<comment type="function">
    <text evidence="10">Packages the positive strand viral genome RNA into a helical ribonucleocapsid (RNP) and plays a fundamental role during virion assembly through its interactions with the viral genome and membrane protein M. Plays an important role in enhancing the efficiency of subgenomic viral RNA transcription as well as viral replication.</text>
</comment>
<evidence type="ECO:0000256" key="13">
    <source>
        <dbReference type="SAM" id="MobiDB-lite"/>
    </source>
</evidence>
<feature type="compositionally biased region" description="Basic and acidic residues" evidence="13">
    <location>
        <begin position="150"/>
        <end position="161"/>
    </location>
</feature>
<dbReference type="InterPro" id="IPR001218">
    <property type="entry name" value="Nucleocap_CoV"/>
</dbReference>
<keyword evidence="4 10" id="KW-0946">Virion</keyword>
<evidence type="ECO:0000256" key="1">
    <source>
        <dbReference type="ARBA" id="ARBA00004340"/>
    </source>
</evidence>
<evidence type="ECO:0000256" key="6">
    <source>
        <dbReference type="ARBA" id="ARBA00023015"/>
    </source>
</evidence>
<evidence type="ECO:0000313" key="16">
    <source>
        <dbReference type="EMBL" id="ABW87831.1"/>
    </source>
</evidence>
<dbReference type="SUPFAM" id="SSF103068">
    <property type="entry name" value="Nucleocapsid protein dimerization domain"/>
    <property type="match status" value="1"/>
</dbReference>
<dbReference type="GeneID" id="6264439"/>
<dbReference type="PIRSF" id="PIRSF003888">
    <property type="entry name" value="Corona_nucleocap"/>
    <property type="match status" value="1"/>
</dbReference>
<evidence type="ECO:0000256" key="7">
    <source>
        <dbReference type="ARBA" id="ARBA00023086"/>
    </source>
</evidence>
<evidence type="ECO:0000256" key="10">
    <source>
        <dbReference type="PIRNR" id="PIRNR003888"/>
    </source>
</evidence>
<dbReference type="InterPro" id="IPR037195">
    <property type="entry name" value="Nucleocapsid_N"/>
</dbReference>
<dbReference type="InterPro" id="IPR037179">
    <property type="entry name" value="Nucleocapsid_C"/>
</dbReference>
<keyword evidence="7 10" id="KW-0543">Viral nucleoprotein</keyword>
<keyword evidence="17" id="KW-1185">Reference proteome</keyword>
<feature type="compositionally biased region" description="Acidic residues" evidence="13">
    <location>
        <begin position="366"/>
        <end position="379"/>
    </location>
</feature>
<dbReference type="SUPFAM" id="SSF110304">
    <property type="entry name" value="Coronavirus RNA-binding domain"/>
    <property type="match status" value="1"/>
</dbReference>
<evidence type="ECO:0000259" key="14">
    <source>
        <dbReference type="PROSITE" id="PS51928"/>
    </source>
</evidence>
<dbReference type="CDD" id="cd21554">
    <property type="entry name" value="CoV_N-NTD"/>
    <property type="match status" value="1"/>
</dbReference>
<dbReference type="RefSeq" id="YP_001876448.1">
    <property type="nucleotide sequence ID" value="NC_010646.1"/>
</dbReference>
<sequence length="379" mass="41740">MASTSGKGKNPADKSVKFQAPKVGRQAPALPTSGNVSWFQAIKGRKAGEEGITFKGPGVPVNENVSKNQNHGYWIQRSRTTPGGKKLAPLYYFYYTGTGPRDQAKYGQEIPYVTWVKGDGAKTSQLSEAGSRDVNKFPNAFPLIFPTGDGPERGFFIERSRSRSRSNSQADNRSKSRERSQSSDKPRKEDRGRSKSPAQKNPGSGGKITKEKAALMVSRAYSKRTLPPNKPVDQVFGSRDTEKNFGDAEMIKKGMSDPRFTAALIPTPGPQAALFGSHVTLKEKPDGLEITYKYRTLFPKTDERYEEVKHAYLSNVPLQDGGQPLHSSGVQKKLKSRSKSRDRTDDGVENPTTVNLDWSSEPVEGFLDDGTGDLEWSEA</sequence>
<evidence type="ECO:0000256" key="5">
    <source>
        <dbReference type="ARBA" id="ARBA00022884"/>
    </source>
</evidence>
<dbReference type="GO" id="GO:0043657">
    <property type="term" value="C:host cell"/>
    <property type="evidence" value="ECO:0007669"/>
    <property type="project" value="UniProtKB-SubCell"/>
</dbReference>
<dbReference type="Pfam" id="PF00937">
    <property type="entry name" value="CoV_nucleocap"/>
    <property type="match status" value="1"/>
</dbReference>
<feature type="domain" description="CoV N NTD" evidence="14">
    <location>
        <begin position="34"/>
        <end position="159"/>
    </location>
</feature>
<keyword evidence="9 12" id="KW-0687">Ribonucleoprotein</keyword>
<dbReference type="KEGG" id="vg:6264439"/>
<keyword evidence="3" id="KW-0013">ADP-ribosylation</keyword>
<evidence type="ECO:0000256" key="12">
    <source>
        <dbReference type="PROSITE-ProRule" id="PRU01276"/>
    </source>
</evidence>
<dbReference type="GO" id="GO:0003723">
    <property type="term" value="F:RNA binding"/>
    <property type="evidence" value="ECO:0007669"/>
    <property type="project" value="UniProtKB-UniRule"/>
</dbReference>
<evidence type="ECO:0000313" key="17">
    <source>
        <dbReference type="Proteomes" id="UP000125413"/>
    </source>
</evidence>
<evidence type="ECO:0000256" key="9">
    <source>
        <dbReference type="ARBA" id="ARBA00023274"/>
    </source>
</evidence>
<dbReference type="PROSITE" id="PS51929">
    <property type="entry name" value="COV_N_CTD"/>
    <property type="match status" value="1"/>
</dbReference>
<comment type="subcellular location">
    <subcellularLocation>
        <location evidence="1">Host cell</location>
    </subcellularLocation>
    <subcellularLocation>
        <location evidence="10">Virion</location>
    </subcellularLocation>
    <text evidence="10">Located inside the virion, complexed with the viral RNA. Probably associates with ER-derived membranes where it participates in viral RNA synthesis and virus budding.</text>
</comment>